<evidence type="ECO:0000256" key="1">
    <source>
        <dbReference type="ARBA" id="ARBA00009422"/>
    </source>
</evidence>
<proteinExistence type="inferred from homology"/>
<comment type="similarity">
    <text evidence="1">Belongs to the VPS8 family.</text>
</comment>
<dbReference type="Pfam" id="PF23410">
    <property type="entry name" value="Beta-prop_VPS8"/>
    <property type="match status" value="1"/>
</dbReference>
<dbReference type="GeneID" id="9815607"/>
<dbReference type="GO" id="GO:0005770">
    <property type="term" value="C:late endosome"/>
    <property type="evidence" value="ECO:0007669"/>
    <property type="project" value="TreeGrafter"/>
</dbReference>
<accession>A0A6A5GRK2</accession>
<dbReference type="InterPro" id="IPR025941">
    <property type="entry name" value="Vps8_central_dom"/>
</dbReference>
<dbReference type="InterPro" id="IPR045111">
    <property type="entry name" value="Vps41/Vps8"/>
</dbReference>
<organism evidence="3 4">
    <name type="scientific">Caenorhabditis remanei</name>
    <name type="common">Caenorhabditis vulgaris</name>
    <dbReference type="NCBI Taxonomy" id="31234"/>
    <lineage>
        <taxon>Eukaryota</taxon>
        <taxon>Metazoa</taxon>
        <taxon>Ecdysozoa</taxon>
        <taxon>Nematoda</taxon>
        <taxon>Chromadorea</taxon>
        <taxon>Rhabditida</taxon>
        <taxon>Rhabditina</taxon>
        <taxon>Rhabditomorpha</taxon>
        <taxon>Rhabditoidea</taxon>
        <taxon>Rhabditidae</taxon>
        <taxon>Peloderinae</taxon>
        <taxon>Caenorhabditis</taxon>
    </lineage>
</organism>
<dbReference type="InterPro" id="IPR015943">
    <property type="entry name" value="WD40/YVTN_repeat-like_dom_sf"/>
</dbReference>
<dbReference type="Gene3D" id="2.130.10.10">
    <property type="entry name" value="YVTN repeat-like/Quinoprotein amine dehydrogenase"/>
    <property type="match status" value="1"/>
</dbReference>
<dbReference type="PANTHER" id="PTHR12616:SF8">
    <property type="entry name" value="VACUOLAR PROTEIN SORTING-ASSOCIATED PROTEIN 8 HOMOLOG"/>
    <property type="match status" value="1"/>
</dbReference>
<dbReference type="GO" id="GO:0034058">
    <property type="term" value="P:endosomal vesicle fusion"/>
    <property type="evidence" value="ECO:0007669"/>
    <property type="project" value="TreeGrafter"/>
</dbReference>
<dbReference type="PANTHER" id="PTHR12616">
    <property type="entry name" value="VACUOLAR PROTEIN SORTING VPS41"/>
    <property type="match status" value="1"/>
</dbReference>
<reference evidence="3 4" key="1">
    <citation type="submission" date="2019-12" db="EMBL/GenBank/DDBJ databases">
        <title>Chromosome-level assembly of the Caenorhabditis remanei genome.</title>
        <authorList>
            <person name="Teterina A.A."/>
            <person name="Willis J.H."/>
            <person name="Phillips P.C."/>
        </authorList>
    </citation>
    <scope>NUCLEOTIDE SEQUENCE [LARGE SCALE GENOMIC DNA]</scope>
    <source>
        <strain evidence="3 4">PX506</strain>
        <tissue evidence="3">Whole organism</tissue>
    </source>
</reference>
<evidence type="ECO:0000259" key="2">
    <source>
        <dbReference type="Pfam" id="PF12816"/>
    </source>
</evidence>
<dbReference type="RefSeq" id="XP_053584990.1">
    <property type="nucleotide sequence ID" value="XM_053730218.1"/>
</dbReference>
<gene>
    <name evidence="3" type="ORF">GCK72_014274</name>
</gene>
<dbReference type="Pfam" id="PF12816">
    <property type="entry name" value="TPR_Vps8"/>
    <property type="match status" value="1"/>
</dbReference>
<sequence>MSTSGSLEKEDWLDLGDLNNAANFTLDDALNDTESLNDPLLDEQFLFDGDFGSVSNLEDSAPTSDNQPLVYKLDASFVIQPHQLISNQILKNEKKSGRVIAVAERNGWIAVVTSKGQLHLFDLNGNLNQFHRGDETMGGASCVTFSLDGKYLAIGLQKGAIKIMTIDNKLYHIINEGGQPGQGIVQVLYTKDNHTVLTIDNGGSFYECKINRQWLQKRKDSLRCHVSGCNGEIVAMKLLPGDVIALLSVHKLIFYVIKPRGGQILGVFPTKYEFQFPPACSYWLGCPKSDNNNSSSPLNSLYTSELRDFRICISRGHKISVLRLHANNFFSKKRRATVINQFDVPSPLVNLHWMSTHVVAGIDAMGAVWLIDPEKKTAKKQELEDLQLIFSTPILKGSATGGKVSEAVKAVAEYACYQSVTSATSTSERFIVLAHDGLKYLEKVHEWQQLESYKERNDDISAALYLLDVCRDKVRASEEFKRESRNLLAEKTSKLLTETVSGIVGGPLSDLQSHYRKYIRVILKVCVTGGLLEFLYTTCWDRLSMDSISKTVFLEHLDEYVLDGALIDPPTPLVNEYLQHLASEGHFSQFQSAVVRFPIHTLDLHTVMSICKQNSIYDGIIYVNNKALNDYITPLEDMLAEMSEFAHRGVFSDSEQILGNKVLVYLNCCLAGMAYPFGQLDGDNQKRVPLETFRCLSSIRGKEEKESEEQYPYLKLLLQFDPQQFLNVVSTCADVELFQLDNRLQRFVDTIGQVCVNMKCELSLIHYLALLVQLSERALIALPSEPIQDAVITLLKMSPWDQIGTEDAILGGLYHATPDDKRRIIRAAQNPMRPVILSFLYLSDRKFEELIKCYLDSENKEVYSVIGGILKGGELTVQESAELRSYIMSIMETLYRIDGWLCANLINDHFREVIVTMAENEEEKRKQVFPVLAGIAQLRKYANQPSFCNDNELDEKLFGIVFEGICKRWPSWMPTSENPESVDHQLISMFPFWLPLAANTDSCLNIAVGNEYCVRTVVRLLEARHHLERAFDLLFEQLEKNKENDERMAEWLDETMKFCSRQSTKDDNSDRMMRVFQFISKRAAQVGEDSEKQAKIDESLRVMCRQILATGTRYAKQLVDQLLDSPSFSGSSFIDNGGLIMDILSSCDYEAEIYQEMIYLIREENLTFAQKLELEVSRRAPLMYNSQCITCEQPMNKSGYVFRYEDYPNVAPFLAVENFVSFPVYSPTFCFSTSAIDNIMFMQKIKTILARLDDLISRNKLHEHPCLISQAGAQATMRLASKFKLRSDWGAAVEMPFCLHVTENGSCPRTYDYDDLYQQVQWLMILEEVILPLDNMEDNELSTIAPHQHSTIVKNAIMV</sequence>
<dbReference type="EMBL" id="WUAV01000004">
    <property type="protein sequence ID" value="KAF1757817.1"/>
    <property type="molecule type" value="Genomic_DNA"/>
</dbReference>
<dbReference type="CTD" id="9815607"/>
<feature type="domain" description="Vacuolar protein sorting-associated protein 8 central" evidence="2">
    <location>
        <begin position="552"/>
        <end position="730"/>
    </location>
</feature>
<dbReference type="KEGG" id="crq:GCK72_014274"/>
<comment type="caution">
    <text evidence="3">The sequence shown here is derived from an EMBL/GenBank/DDBJ whole genome shotgun (WGS) entry which is preliminary data.</text>
</comment>
<dbReference type="Proteomes" id="UP000483820">
    <property type="component" value="Chromosome IV"/>
</dbReference>
<dbReference type="InterPro" id="IPR036322">
    <property type="entry name" value="WD40_repeat_dom_sf"/>
</dbReference>
<dbReference type="GO" id="GO:0030897">
    <property type="term" value="C:HOPS complex"/>
    <property type="evidence" value="ECO:0007669"/>
    <property type="project" value="TreeGrafter"/>
</dbReference>
<dbReference type="SUPFAM" id="SSF50978">
    <property type="entry name" value="WD40 repeat-like"/>
    <property type="match status" value="1"/>
</dbReference>
<protein>
    <recommendedName>
        <fullName evidence="2">Vacuolar protein sorting-associated protein 8 central domain-containing protein</fullName>
    </recommendedName>
</protein>
<evidence type="ECO:0000313" key="4">
    <source>
        <dbReference type="Proteomes" id="UP000483820"/>
    </source>
</evidence>
<dbReference type="GO" id="GO:0006623">
    <property type="term" value="P:protein targeting to vacuole"/>
    <property type="evidence" value="ECO:0007669"/>
    <property type="project" value="InterPro"/>
</dbReference>
<evidence type="ECO:0000313" key="3">
    <source>
        <dbReference type="EMBL" id="KAF1757817.1"/>
    </source>
</evidence>
<name>A0A6A5GRK2_CAERE</name>